<dbReference type="InterPro" id="IPR028923">
    <property type="entry name" value="SAICAR_synt/ADE2_N"/>
</dbReference>
<dbReference type="SUPFAM" id="SSF56104">
    <property type="entry name" value="SAICAR synthase-like"/>
    <property type="match status" value="1"/>
</dbReference>
<dbReference type="InterPro" id="IPR050089">
    <property type="entry name" value="SAICAR_synthetase"/>
</dbReference>
<dbReference type="GO" id="GO:0005524">
    <property type="term" value="F:ATP binding"/>
    <property type="evidence" value="ECO:0007669"/>
    <property type="project" value="UniProtKB-KW"/>
</dbReference>
<reference evidence="9" key="1">
    <citation type="submission" date="2015-02" db="EMBL/GenBank/DDBJ databases">
        <title>Genome Assembly of Bacillaceae bacterium MTCC 8252.</title>
        <authorList>
            <person name="Verma A."/>
            <person name="Khatri I."/>
            <person name="Mual P."/>
            <person name="Subramanian S."/>
            <person name="Krishnamurthi S."/>
        </authorList>
    </citation>
    <scope>NUCLEOTIDE SEQUENCE [LARGE SCALE GENOMIC DNA]</scope>
    <source>
        <strain evidence="9">MTCC 8252</strain>
    </source>
</reference>
<keyword evidence="5 7" id="KW-0067">ATP-binding</keyword>
<dbReference type="STRING" id="1221996.QY95_02206"/>
<dbReference type="Gene3D" id="3.30.200.20">
    <property type="entry name" value="Phosphorylase Kinase, domain 1"/>
    <property type="match status" value="1"/>
</dbReference>
<comment type="catalytic activity">
    <reaction evidence="6 7">
        <text>5-amino-1-(5-phospho-D-ribosyl)imidazole-4-carboxylate + L-aspartate + ATP = (2S)-2-[5-amino-1-(5-phospho-beta-D-ribosyl)imidazole-4-carboxamido]succinate + ADP + phosphate + 2 H(+)</text>
        <dbReference type="Rhea" id="RHEA:22628"/>
        <dbReference type="ChEBI" id="CHEBI:15378"/>
        <dbReference type="ChEBI" id="CHEBI:29991"/>
        <dbReference type="ChEBI" id="CHEBI:30616"/>
        <dbReference type="ChEBI" id="CHEBI:43474"/>
        <dbReference type="ChEBI" id="CHEBI:58443"/>
        <dbReference type="ChEBI" id="CHEBI:77657"/>
        <dbReference type="ChEBI" id="CHEBI:456216"/>
        <dbReference type="EC" id="6.3.2.6"/>
    </reaction>
</comment>
<evidence type="ECO:0000256" key="6">
    <source>
        <dbReference type="ARBA" id="ARBA00048475"/>
    </source>
</evidence>
<keyword evidence="10" id="KW-1185">Reference proteome</keyword>
<dbReference type="PANTHER" id="PTHR43599">
    <property type="entry name" value="MULTIFUNCTIONAL PROTEIN ADE2"/>
    <property type="match status" value="1"/>
</dbReference>
<evidence type="ECO:0000256" key="2">
    <source>
        <dbReference type="ARBA" id="ARBA00022598"/>
    </source>
</evidence>
<dbReference type="Gene3D" id="3.30.470.20">
    <property type="entry name" value="ATP-grasp fold, B domain"/>
    <property type="match status" value="1"/>
</dbReference>
<evidence type="ECO:0000259" key="8">
    <source>
        <dbReference type="Pfam" id="PF01259"/>
    </source>
</evidence>
<evidence type="ECO:0000256" key="7">
    <source>
        <dbReference type="HAMAP-Rule" id="MF_00137"/>
    </source>
</evidence>
<dbReference type="GO" id="GO:0004639">
    <property type="term" value="F:phosphoribosylaminoimidazolesuccinocarboxamide synthase activity"/>
    <property type="evidence" value="ECO:0007669"/>
    <property type="project" value="UniProtKB-UniRule"/>
</dbReference>
<dbReference type="Proteomes" id="UP000031563">
    <property type="component" value="Unassembled WGS sequence"/>
</dbReference>
<dbReference type="Pfam" id="PF01259">
    <property type="entry name" value="SAICAR_synt"/>
    <property type="match status" value="1"/>
</dbReference>
<evidence type="ECO:0000256" key="1">
    <source>
        <dbReference type="ARBA" id="ARBA00004672"/>
    </source>
</evidence>
<dbReference type="EMBL" id="JWIR02000040">
    <property type="protein sequence ID" value="KKB39576.1"/>
    <property type="molecule type" value="Genomic_DNA"/>
</dbReference>
<organism evidence="9 10">
    <name type="scientific">Bacillus thermotolerans</name>
    <name type="common">Quasibacillus thermotolerans</name>
    <dbReference type="NCBI Taxonomy" id="1221996"/>
    <lineage>
        <taxon>Bacteria</taxon>
        <taxon>Bacillati</taxon>
        <taxon>Bacillota</taxon>
        <taxon>Bacilli</taxon>
        <taxon>Bacillales</taxon>
        <taxon>Bacillaceae</taxon>
        <taxon>Bacillus</taxon>
    </lineage>
</organism>
<dbReference type="UniPathway" id="UPA00074">
    <property type="reaction ID" value="UER00131"/>
</dbReference>
<evidence type="ECO:0000313" key="10">
    <source>
        <dbReference type="Proteomes" id="UP000031563"/>
    </source>
</evidence>
<keyword evidence="4 7" id="KW-0658">Purine biosynthesis</keyword>
<proteinExistence type="inferred from homology"/>
<accession>A0A0F5I240</accession>
<comment type="caution">
    <text evidence="9">The sequence shown here is derived from an EMBL/GenBank/DDBJ whole genome shotgun (WGS) entry which is preliminary data.</text>
</comment>
<dbReference type="PANTHER" id="PTHR43599:SF3">
    <property type="entry name" value="SI:DKEY-6E2.2"/>
    <property type="match status" value="1"/>
</dbReference>
<dbReference type="AlphaFoldDB" id="A0A0F5I240"/>
<dbReference type="EC" id="6.3.2.6" evidence="7"/>
<gene>
    <name evidence="7" type="primary">purC</name>
    <name evidence="9" type="ORF">QY95_02206</name>
</gene>
<dbReference type="GO" id="GO:0006189">
    <property type="term" value="P:'de novo' IMP biosynthetic process"/>
    <property type="evidence" value="ECO:0007669"/>
    <property type="project" value="UniProtKB-UniRule"/>
</dbReference>
<evidence type="ECO:0000256" key="5">
    <source>
        <dbReference type="ARBA" id="ARBA00022840"/>
    </source>
</evidence>
<sequence>MLFFIERTKNNIFINFSKKIMHNKIVEKMIEGLIQMKLIYTGKTKNVYELEDGNYLLKFKDDVTGEDGVFDPGANTVGLTIEGAGRAGLKLTKFFFEKLKEANIPTHYVDADIEEATMTVKPAEVFGEGVEVICRYRAVGSFLRRYGKYAEEGQPLDAFVEVTLKDDERQDPPISEDALDMLGILSKNEYRELKELTQRIAGVVKDELAKKEMELYDIKFEFGRLKDGQIVLIDEISGGNMRAYKQGEYIEPLQLERFMLQ</sequence>
<name>A0A0F5I240_BACTR</name>
<feature type="domain" description="SAICAR synthetase/ADE2 N-terminal" evidence="8">
    <location>
        <begin position="39"/>
        <end position="249"/>
    </location>
</feature>
<evidence type="ECO:0000313" key="9">
    <source>
        <dbReference type="EMBL" id="KKB39576.1"/>
    </source>
</evidence>
<comment type="similarity">
    <text evidence="7">Belongs to the SAICAR synthetase family.</text>
</comment>
<comment type="pathway">
    <text evidence="1 7">Purine metabolism; IMP biosynthesis via de novo pathway; 5-amino-1-(5-phospho-D-ribosyl)imidazole-4-carboxamide from 5-amino-1-(5-phospho-D-ribosyl)imidazole-4-carboxylate: step 1/2.</text>
</comment>
<evidence type="ECO:0000256" key="3">
    <source>
        <dbReference type="ARBA" id="ARBA00022741"/>
    </source>
</evidence>
<evidence type="ECO:0000256" key="4">
    <source>
        <dbReference type="ARBA" id="ARBA00022755"/>
    </source>
</evidence>
<protein>
    <recommendedName>
        <fullName evidence="7">Phosphoribosylaminoimidazole-succinocarboxamide synthase</fullName>
        <ecNumber evidence="7">6.3.2.6</ecNumber>
    </recommendedName>
    <alternativeName>
        <fullName evidence="7">SAICAR synthetase</fullName>
    </alternativeName>
</protein>
<keyword evidence="3 7" id="KW-0547">Nucleotide-binding</keyword>
<dbReference type="HAMAP" id="MF_00137">
    <property type="entry name" value="SAICAR_synth"/>
    <property type="match status" value="1"/>
</dbReference>
<keyword evidence="2 7" id="KW-0436">Ligase</keyword>